<evidence type="ECO:0000313" key="3">
    <source>
        <dbReference type="Proteomes" id="UP000258707"/>
    </source>
</evidence>
<gene>
    <name evidence="2" type="ORF">AArc1_3137</name>
</gene>
<dbReference type="KEGG" id="nan:AArc1_3137"/>
<dbReference type="EMBL" id="CP024047">
    <property type="protein sequence ID" value="AXR79443.1"/>
    <property type="molecule type" value="Genomic_DNA"/>
</dbReference>
<feature type="compositionally biased region" description="Basic and acidic residues" evidence="1">
    <location>
        <begin position="49"/>
        <end position="65"/>
    </location>
</feature>
<dbReference type="Proteomes" id="UP000258707">
    <property type="component" value="Chromosome"/>
</dbReference>
<protein>
    <submittedName>
        <fullName evidence="2">Uncharacterized protein</fullName>
    </submittedName>
</protein>
<name>A0A346PIU8_9EURY</name>
<feature type="region of interest" description="Disordered" evidence="1">
    <location>
        <begin position="38"/>
        <end position="71"/>
    </location>
</feature>
<proteinExistence type="predicted"/>
<sequence length="393" mass="43671">MTSMKRTDRWTTVTVECSHAISTGSVLEDTISYGVSATSEPSLGATDQQNRHEGVRQDETGDVRTDVSQLPDEQREAVALRNELRVRLGQVTISEECGNLVAKAGRTANHDRLVFDPSPVVECPPESVDRLLTLEFDPEDGTTGRLYERDGESTALLESYHGRPKHHATDVIADVYRDYGFKGGIRSNIDMAIRRADVAQLVRTGDEGVRLRAAKDCWEKHTYNVIENPSTRTARNVVSNPFDADERASLFEAVTDSMEPTVVRGRALKALAGHVLNPFLATTGSEMTDEAVEQAIAAHTGPFAASFDLGIDPDQAETVLEIIDTWLEADTRDDRDDARTRDATEALWLSPHWDLYATPETRTSIWEHLDQLGVRDLVMNSAWDGTLFAWPYQ</sequence>
<reference evidence="3" key="1">
    <citation type="submission" date="2017-10" db="EMBL/GenBank/DDBJ databases">
        <title>Phenotypic and genomic properties of facultatively anaerobic sulfur-reducing natronoarchaea from hypersaline soda lakes.</title>
        <authorList>
            <person name="Sorokin D.Y."/>
            <person name="Kublanov I.V."/>
            <person name="Roman P."/>
            <person name="Sinninghe Damste J.S."/>
            <person name="Golyshin P.N."/>
            <person name="Rojo D."/>
            <person name="Ciordia S."/>
            <person name="Mena Md.C."/>
            <person name="Ferrer M."/>
            <person name="Messina E."/>
            <person name="Smedile F."/>
            <person name="La Spada G."/>
            <person name="La Cono V."/>
            <person name="Yakimov M.M."/>
        </authorList>
    </citation>
    <scope>NUCLEOTIDE SEQUENCE [LARGE SCALE GENOMIC DNA]</scope>
    <source>
        <strain evidence="3">AArc1</strain>
    </source>
</reference>
<dbReference type="AlphaFoldDB" id="A0A346PIU8"/>
<evidence type="ECO:0000256" key="1">
    <source>
        <dbReference type="SAM" id="MobiDB-lite"/>
    </source>
</evidence>
<feature type="compositionally biased region" description="Polar residues" evidence="1">
    <location>
        <begin position="38"/>
        <end position="48"/>
    </location>
</feature>
<evidence type="ECO:0000313" key="2">
    <source>
        <dbReference type="EMBL" id="AXR79443.1"/>
    </source>
</evidence>
<organism evidence="2 3">
    <name type="scientific">Natrarchaeobaculum sulfurireducens</name>
    <dbReference type="NCBI Taxonomy" id="2044521"/>
    <lineage>
        <taxon>Archaea</taxon>
        <taxon>Methanobacteriati</taxon>
        <taxon>Methanobacteriota</taxon>
        <taxon>Stenosarchaea group</taxon>
        <taxon>Halobacteria</taxon>
        <taxon>Halobacteriales</taxon>
        <taxon>Natrialbaceae</taxon>
        <taxon>Natrarchaeobaculum</taxon>
    </lineage>
</organism>
<accession>A0A346PIU8</accession>